<reference evidence="3" key="1">
    <citation type="journal article" date="2019" name="Int. J. Syst. Evol. Microbiol.">
        <title>The Global Catalogue of Microorganisms (GCM) 10K type strain sequencing project: providing services to taxonomists for standard genome sequencing and annotation.</title>
        <authorList>
            <consortium name="The Broad Institute Genomics Platform"/>
            <consortium name="The Broad Institute Genome Sequencing Center for Infectious Disease"/>
            <person name="Wu L."/>
            <person name="Ma J."/>
        </authorList>
    </citation>
    <scope>NUCLEOTIDE SEQUENCE [LARGE SCALE GENOMIC DNA]</scope>
    <source>
        <strain evidence="3">CCUG 15531</strain>
    </source>
</reference>
<keyword evidence="2" id="KW-0031">Aminopeptidase</keyword>
<sequence length="329" mass="34610">MIEILMSKGAKQIVEVCAKVQKDENVVIIAEPKTINIAKSVATAVAAVGAEPSIITIIPRKADSTEPPKTVAAAMKESDVFISAVFTSITHTQAVVDACKNGSRGIMLTQFDENMLINSGVHADFPSVAPICKAVANVLEDAKDIHLTTIHGTDLRLTAVGRKSNAMTCMVEPGQFAPVPTVEANVSPIEHTASGTIVADASIPYLGIGVLKENVVCKVENGFITEITGGHEAKILREDLAAKNDPNVYNIAEIGVGLNPECKFNGFMLEDEGVFGSVHIGIGSSITLGGTIKASCHYDLIQTGVTLVVDGVTVIKDGDVVLEYENAMA</sequence>
<evidence type="ECO:0000313" key="3">
    <source>
        <dbReference type="Proteomes" id="UP001597227"/>
    </source>
</evidence>
<protein>
    <submittedName>
        <fullName evidence="2">Aminopeptidase</fullName>
    </submittedName>
</protein>
<keyword evidence="3" id="KW-1185">Reference proteome</keyword>
<evidence type="ECO:0000313" key="2">
    <source>
        <dbReference type="EMBL" id="MFD1780208.1"/>
    </source>
</evidence>
<dbReference type="RefSeq" id="WP_388039794.1">
    <property type="nucleotide sequence ID" value="NZ_JBHUEK010000025.1"/>
</dbReference>
<proteinExistence type="predicted"/>
<name>A0ABW4MRQ5_9BACI</name>
<organism evidence="2 3">
    <name type="scientific">Fredinandcohnia salidurans</name>
    <dbReference type="NCBI Taxonomy" id="2595041"/>
    <lineage>
        <taxon>Bacteria</taxon>
        <taxon>Bacillati</taxon>
        <taxon>Bacillota</taxon>
        <taxon>Bacilli</taxon>
        <taxon>Bacillales</taxon>
        <taxon>Bacillaceae</taxon>
        <taxon>Fredinandcohnia</taxon>
    </lineage>
</organism>
<dbReference type="InterPro" id="IPR058739">
    <property type="entry name" value="NicX"/>
</dbReference>
<dbReference type="EMBL" id="JBHUEK010000025">
    <property type="protein sequence ID" value="MFD1780208.1"/>
    <property type="molecule type" value="Genomic_DNA"/>
</dbReference>
<keyword evidence="1" id="KW-0479">Metal-binding</keyword>
<dbReference type="InterPro" id="IPR052170">
    <property type="entry name" value="M29_Exopeptidase"/>
</dbReference>
<evidence type="ECO:0000256" key="1">
    <source>
        <dbReference type="ARBA" id="ARBA00022723"/>
    </source>
</evidence>
<dbReference type="Pfam" id="PF26233">
    <property type="entry name" value="NicX"/>
    <property type="match status" value="1"/>
</dbReference>
<dbReference type="GO" id="GO:0004177">
    <property type="term" value="F:aminopeptidase activity"/>
    <property type="evidence" value="ECO:0007669"/>
    <property type="project" value="UniProtKB-KW"/>
</dbReference>
<dbReference type="PANTHER" id="PTHR34448">
    <property type="entry name" value="AMINOPEPTIDASE"/>
    <property type="match status" value="1"/>
</dbReference>
<gene>
    <name evidence="2" type="ORF">ACFSFW_16210</name>
</gene>
<dbReference type="PANTHER" id="PTHR34448:SF1">
    <property type="entry name" value="BLL6088 PROTEIN"/>
    <property type="match status" value="1"/>
</dbReference>
<keyword evidence="2" id="KW-0378">Hydrolase</keyword>
<dbReference type="SUPFAM" id="SSF144052">
    <property type="entry name" value="Thermophilic metalloprotease-like"/>
    <property type="match status" value="1"/>
</dbReference>
<comment type="caution">
    <text evidence="2">The sequence shown here is derived from an EMBL/GenBank/DDBJ whole genome shotgun (WGS) entry which is preliminary data.</text>
</comment>
<dbReference type="Proteomes" id="UP001597227">
    <property type="component" value="Unassembled WGS sequence"/>
</dbReference>
<accession>A0ABW4MRQ5</accession>
<keyword evidence="2" id="KW-0645">Protease</keyword>